<evidence type="ECO:0000313" key="1">
    <source>
        <dbReference type="EMBL" id="KAI5684242.1"/>
    </source>
</evidence>
<sequence length="337" mass="37032">MFSVNSMYNFPAGRSTSSFPLHLPQMTNGGLLFNPNSRTQFMKPIPCSNESGFNFNAYRLEKLKSINKALDAAIPLKEPLKLNEAMRYSVLSCGKRSAPLLCIACCELVGGTESTVMPVACAMEMLRTIWTIADDLPCMDNDDFRRGKLSTHKVFGEATTILVSYSLIGLAFEYITKTIESGVLQENIIRILSESARLMIGAEGVSGGQSIDLEFEGKSGIKIEQVENIHVNKTCKAFEAAAVTGAIVGGASEEEINKLRKYSTYMSSSYQIRDDILDEEKDILADRATYPKIIGKEKCLEVIEKLVKEAEDQLVGFDPEKAAPLKGLADFLAHLEG</sequence>
<dbReference type="EMBL" id="CM044701">
    <property type="protein sequence ID" value="KAI5684242.1"/>
    <property type="molecule type" value="Genomic_DNA"/>
</dbReference>
<name>A0ACC0CHC5_CATRO</name>
<accession>A0ACC0CHC5</accession>
<organism evidence="1 2">
    <name type="scientific">Catharanthus roseus</name>
    <name type="common">Madagascar periwinkle</name>
    <name type="synonym">Vinca rosea</name>
    <dbReference type="NCBI Taxonomy" id="4058"/>
    <lineage>
        <taxon>Eukaryota</taxon>
        <taxon>Viridiplantae</taxon>
        <taxon>Streptophyta</taxon>
        <taxon>Embryophyta</taxon>
        <taxon>Tracheophyta</taxon>
        <taxon>Spermatophyta</taxon>
        <taxon>Magnoliopsida</taxon>
        <taxon>eudicotyledons</taxon>
        <taxon>Gunneridae</taxon>
        <taxon>Pentapetalae</taxon>
        <taxon>asterids</taxon>
        <taxon>lamiids</taxon>
        <taxon>Gentianales</taxon>
        <taxon>Apocynaceae</taxon>
        <taxon>Rauvolfioideae</taxon>
        <taxon>Vinceae</taxon>
        <taxon>Catharanthinae</taxon>
        <taxon>Catharanthus</taxon>
    </lineage>
</organism>
<keyword evidence="2" id="KW-1185">Reference proteome</keyword>
<dbReference type="Proteomes" id="UP001060085">
    <property type="component" value="Linkage Group LG01"/>
</dbReference>
<comment type="caution">
    <text evidence="1">The sequence shown here is derived from an EMBL/GenBank/DDBJ whole genome shotgun (WGS) entry which is preliminary data.</text>
</comment>
<reference evidence="2" key="1">
    <citation type="journal article" date="2023" name="Nat. Plants">
        <title>Single-cell RNA sequencing provides a high-resolution roadmap for understanding the multicellular compartmentation of specialized metabolism.</title>
        <authorList>
            <person name="Sun S."/>
            <person name="Shen X."/>
            <person name="Li Y."/>
            <person name="Li Y."/>
            <person name="Wang S."/>
            <person name="Li R."/>
            <person name="Zhang H."/>
            <person name="Shen G."/>
            <person name="Guo B."/>
            <person name="Wei J."/>
            <person name="Xu J."/>
            <person name="St-Pierre B."/>
            <person name="Chen S."/>
            <person name="Sun C."/>
        </authorList>
    </citation>
    <scope>NUCLEOTIDE SEQUENCE [LARGE SCALE GENOMIC DNA]</scope>
</reference>
<evidence type="ECO:0000313" key="2">
    <source>
        <dbReference type="Proteomes" id="UP001060085"/>
    </source>
</evidence>
<gene>
    <name evidence="1" type="ORF">M9H77_05470</name>
</gene>
<proteinExistence type="predicted"/>
<protein>
    <submittedName>
        <fullName evidence="1">Uncharacterized protein</fullName>
    </submittedName>
</protein>